<protein>
    <submittedName>
        <fullName evidence="17">Sodium/potassium/calcium exchanger Nckx30C</fullName>
    </submittedName>
</protein>
<evidence type="ECO:0000256" key="13">
    <source>
        <dbReference type="ARBA" id="ARBA00023180"/>
    </source>
</evidence>
<keyword evidence="6 15" id="KW-0812">Transmembrane</keyword>
<feature type="compositionally biased region" description="Polar residues" evidence="14">
    <location>
        <begin position="712"/>
        <end position="726"/>
    </location>
</feature>
<evidence type="ECO:0000256" key="15">
    <source>
        <dbReference type="SAM" id="Phobius"/>
    </source>
</evidence>
<keyword evidence="9" id="KW-0769">Symport</keyword>
<evidence type="ECO:0000256" key="14">
    <source>
        <dbReference type="SAM" id="MobiDB-lite"/>
    </source>
</evidence>
<dbReference type="PANTHER" id="PTHR10846">
    <property type="entry name" value="SODIUM/POTASSIUM/CALCIUM EXCHANGER"/>
    <property type="match status" value="1"/>
</dbReference>
<dbReference type="InterPro" id="IPR044880">
    <property type="entry name" value="NCX_ion-bd_dom_sf"/>
</dbReference>
<dbReference type="GO" id="GO:0006874">
    <property type="term" value="P:intracellular calcium ion homeostasis"/>
    <property type="evidence" value="ECO:0007669"/>
    <property type="project" value="TreeGrafter"/>
</dbReference>
<feature type="transmembrane region" description="Helical" evidence="15">
    <location>
        <begin position="923"/>
        <end position="947"/>
    </location>
</feature>
<comment type="similarity">
    <text evidence="2">Belongs to the Ca(2+):cation antiporter (CaCA) (TC 2.A.19) family. SLC24A subfamily.</text>
</comment>
<dbReference type="GO" id="GO:0015293">
    <property type="term" value="F:symporter activity"/>
    <property type="evidence" value="ECO:0007669"/>
    <property type="project" value="UniProtKB-KW"/>
</dbReference>
<feature type="domain" description="Sodium/calcium exchanger membrane region" evidence="16">
    <location>
        <begin position="824"/>
        <end position="971"/>
    </location>
</feature>
<evidence type="ECO:0000256" key="1">
    <source>
        <dbReference type="ARBA" id="ARBA00004141"/>
    </source>
</evidence>
<evidence type="ECO:0000256" key="8">
    <source>
        <dbReference type="ARBA" id="ARBA00022837"/>
    </source>
</evidence>
<evidence type="ECO:0000256" key="4">
    <source>
        <dbReference type="ARBA" id="ARBA00022449"/>
    </source>
</evidence>
<keyword evidence="12 15" id="KW-0472">Membrane</keyword>
<feature type="transmembrane region" description="Helical" evidence="15">
    <location>
        <begin position="954"/>
        <end position="973"/>
    </location>
</feature>
<evidence type="ECO:0000256" key="5">
    <source>
        <dbReference type="ARBA" id="ARBA00022568"/>
    </source>
</evidence>
<dbReference type="PANTHER" id="PTHR10846:SF72">
    <property type="entry name" value="SODIUM_POTASSIUM_CALCIUM EXCHANGER NCKX30C"/>
    <property type="match status" value="1"/>
</dbReference>
<feature type="transmembrane region" description="Helical" evidence="15">
    <location>
        <begin position="229"/>
        <end position="247"/>
    </location>
</feature>
<sequence length="982" mass="108871">MIVTGGERRTCCWRRRRRFAAVAALASVLLGLTIGPVPTQGHRPAPNNPIILQTSTSTTTTPYSVHSVNGTSDNNNNELDVHADDGYNSTIHHHHHKKVGGNMTEEKAPLFPEDLFTIHQRRRGAVILHVIGVVYMFVALAIVCDEFFVPSLDVIIEKLEIADDVAGATFMAAGGSAPELFTSIIGVFVSFDDVGIGTIVGSAVFNILFVIGMCAIFSRTVLSLTWWPLFRDCTFYSASLITLICFFRDNYIHWYEALVLFGFYLAYVSFMKWNQPMEKLVKRILYRNKVTRVRSTDQLMPSGVLVVSDRTSSVYSRGNAESRTETRAHTRSVNCGRRLVPTRLSVNRSLRFSSLFVPLLSFFFPSLFPLREEESGLRSGYLTFAGHVSVLDMLCWHENSARENARKTSADVSYETVHKSPGAPLEEDTFRKQRGLSGNATENPRTGCFYLLVNDDGTRWLGESRRNHTVRINERKGGGFRKLPNGEWERKEEKEKREETEKEEYRREIETLELLQNTTFDQSTEGGSLDEPEVSSRGGSSSGAGGTAGQGCEQGAHGGPSSHSRESHAKFRHGLLQLMIHTIDPLHDGSHEDERIFRFHHFLHFYLYLSLLLSPCPNNIKTEYAYTSRQFVPLPTIATYPTGQLTKVNSTGRSKEERSRRTGRSRCTAVFFLINLHLWYCSGKVDEKATQLHAIASLQVLLDATKPHNGAATSTAAHYSGASSKETTLQLQQGSQGTTTTTTTTTTTAGTTAGIQELPNGGIAAGLDAGLESGDEDKPPKALDMGWPSSPRKRLIYILVAPILFPLWLTLPDTRTPRGKKFFAVTFIGSILWIAAYSYLMVWWANVAGDTVRIPPEVMGLTFLAAGTSIPDLITSVIVARKGSGDMAVSSSVGSNIFDVTVGLPVPWLLYGLIYGRPVEVNSVGMVCSIAILFCMLLFVILSIACFKWRMNKGLGITMFLLYFVFVAVSLMFEYEILVCPV</sequence>
<name>A0A0L7RBL1_9HYME</name>
<feature type="compositionally biased region" description="Polar residues" evidence="14">
    <location>
        <begin position="514"/>
        <end position="526"/>
    </location>
</feature>
<keyword evidence="4" id="KW-0050">Antiport</keyword>
<feature type="transmembrane region" description="Helical" evidence="15">
    <location>
        <begin position="195"/>
        <end position="217"/>
    </location>
</feature>
<evidence type="ECO:0000256" key="3">
    <source>
        <dbReference type="ARBA" id="ARBA00022448"/>
    </source>
</evidence>
<gene>
    <name evidence="17" type="ORF">WH47_03294</name>
</gene>
<feature type="compositionally biased region" description="Low complexity" evidence="14">
    <location>
        <begin position="727"/>
        <end position="748"/>
    </location>
</feature>
<feature type="domain" description="Sodium/calcium exchanger membrane region" evidence="16">
    <location>
        <begin position="130"/>
        <end position="271"/>
    </location>
</feature>
<feature type="compositionally biased region" description="Basic and acidic residues" evidence="14">
    <location>
        <begin position="487"/>
        <end position="510"/>
    </location>
</feature>
<dbReference type="AlphaFoldDB" id="A0A0L7RBL1"/>
<evidence type="ECO:0000256" key="6">
    <source>
        <dbReference type="ARBA" id="ARBA00022692"/>
    </source>
</evidence>
<dbReference type="FunFam" id="1.20.1420.30:FF:000004">
    <property type="entry name" value="Sodium/potassium/calcium exchanger 2 isoform 1"/>
    <property type="match status" value="1"/>
</dbReference>
<dbReference type="Proteomes" id="UP000053825">
    <property type="component" value="Unassembled WGS sequence"/>
</dbReference>
<evidence type="ECO:0000256" key="12">
    <source>
        <dbReference type="ARBA" id="ARBA00023136"/>
    </source>
</evidence>
<feature type="transmembrane region" description="Helical" evidence="15">
    <location>
        <begin position="795"/>
        <end position="811"/>
    </location>
</feature>
<evidence type="ECO:0000313" key="17">
    <source>
        <dbReference type="EMBL" id="KOC68136.1"/>
    </source>
</evidence>
<feature type="compositionally biased region" description="Gly residues" evidence="14">
    <location>
        <begin position="540"/>
        <end position="549"/>
    </location>
</feature>
<evidence type="ECO:0000313" key="18">
    <source>
        <dbReference type="Proteomes" id="UP000053825"/>
    </source>
</evidence>
<feature type="transmembrane region" description="Helical" evidence="15">
    <location>
        <begin position="823"/>
        <end position="846"/>
    </location>
</feature>
<dbReference type="STRING" id="597456.A0A0L7RBL1"/>
<dbReference type="EMBL" id="KQ414617">
    <property type="protein sequence ID" value="KOC68136.1"/>
    <property type="molecule type" value="Genomic_DNA"/>
</dbReference>
<keyword evidence="7" id="KW-0677">Repeat</keyword>
<keyword evidence="18" id="KW-1185">Reference proteome</keyword>
<keyword evidence="5" id="KW-0109">Calcium transport</keyword>
<feature type="region of interest" description="Disordered" evidence="14">
    <location>
        <begin position="472"/>
        <end position="567"/>
    </location>
</feature>
<keyword evidence="10 15" id="KW-1133">Transmembrane helix</keyword>
<keyword evidence="3" id="KW-0813">Transport</keyword>
<proteinExistence type="inferred from homology"/>
<feature type="transmembrane region" description="Helical" evidence="15">
    <location>
        <begin position="253"/>
        <end position="273"/>
    </location>
</feature>
<dbReference type="GO" id="GO:0008273">
    <property type="term" value="F:calcium, potassium:sodium antiporter activity"/>
    <property type="evidence" value="ECO:0007669"/>
    <property type="project" value="TreeGrafter"/>
</dbReference>
<feature type="transmembrane region" description="Helical" evidence="15">
    <location>
        <begin position="165"/>
        <end position="189"/>
    </location>
</feature>
<evidence type="ECO:0000256" key="10">
    <source>
        <dbReference type="ARBA" id="ARBA00022989"/>
    </source>
</evidence>
<feature type="transmembrane region" description="Helical" evidence="15">
    <location>
        <begin position="892"/>
        <end position="911"/>
    </location>
</feature>
<dbReference type="GO" id="GO:0005886">
    <property type="term" value="C:plasma membrane"/>
    <property type="evidence" value="ECO:0007669"/>
    <property type="project" value="TreeGrafter"/>
</dbReference>
<dbReference type="GO" id="GO:0005262">
    <property type="term" value="F:calcium channel activity"/>
    <property type="evidence" value="ECO:0007669"/>
    <property type="project" value="TreeGrafter"/>
</dbReference>
<evidence type="ECO:0000256" key="11">
    <source>
        <dbReference type="ARBA" id="ARBA00023065"/>
    </source>
</evidence>
<evidence type="ECO:0000256" key="9">
    <source>
        <dbReference type="ARBA" id="ARBA00022847"/>
    </source>
</evidence>
<evidence type="ECO:0000256" key="2">
    <source>
        <dbReference type="ARBA" id="ARBA00005364"/>
    </source>
</evidence>
<dbReference type="NCBIfam" id="TIGR00367">
    <property type="entry name" value="calcium/sodium antiporter"/>
    <property type="match status" value="1"/>
</dbReference>
<dbReference type="FunFam" id="1.20.1420.30:FF:000002">
    <property type="entry name" value="Sodium/potassium/calcium exchanger 2 isoform 1"/>
    <property type="match status" value="1"/>
</dbReference>
<comment type="subcellular location">
    <subcellularLocation>
        <location evidence="1">Membrane</location>
        <topology evidence="1">Multi-pass membrane protein</topology>
    </subcellularLocation>
</comment>
<accession>A0A0L7RBL1</accession>
<feature type="region of interest" description="Disordered" evidence="14">
    <location>
        <begin position="712"/>
        <end position="748"/>
    </location>
</feature>
<organism evidence="17 18">
    <name type="scientific">Habropoda laboriosa</name>
    <dbReference type="NCBI Taxonomy" id="597456"/>
    <lineage>
        <taxon>Eukaryota</taxon>
        <taxon>Metazoa</taxon>
        <taxon>Ecdysozoa</taxon>
        <taxon>Arthropoda</taxon>
        <taxon>Hexapoda</taxon>
        <taxon>Insecta</taxon>
        <taxon>Pterygota</taxon>
        <taxon>Neoptera</taxon>
        <taxon>Endopterygota</taxon>
        <taxon>Hymenoptera</taxon>
        <taxon>Apocrita</taxon>
        <taxon>Aculeata</taxon>
        <taxon>Apoidea</taxon>
        <taxon>Anthophila</taxon>
        <taxon>Apidae</taxon>
        <taxon>Habropoda</taxon>
    </lineage>
</organism>
<dbReference type="Gene3D" id="1.20.1420.30">
    <property type="entry name" value="NCX, central ion-binding region"/>
    <property type="match status" value="2"/>
</dbReference>
<keyword evidence="13" id="KW-0325">Glycoprotein</keyword>
<keyword evidence="8" id="KW-0106">Calcium</keyword>
<feature type="transmembrane region" description="Helical" evidence="15">
    <location>
        <begin position="126"/>
        <end position="144"/>
    </location>
</feature>
<evidence type="ECO:0000259" key="16">
    <source>
        <dbReference type="Pfam" id="PF01699"/>
    </source>
</evidence>
<reference evidence="17 18" key="1">
    <citation type="submission" date="2015-07" db="EMBL/GenBank/DDBJ databases">
        <title>The genome of Habropoda laboriosa.</title>
        <authorList>
            <person name="Pan H."/>
            <person name="Kapheim K."/>
        </authorList>
    </citation>
    <scope>NUCLEOTIDE SEQUENCE [LARGE SCALE GENOMIC DNA]</scope>
    <source>
        <strain evidence="17">0110345459</strain>
    </source>
</reference>
<dbReference type="OrthoDB" id="2127281at2759"/>
<dbReference type="Pfam" id="PF01699">
    <property type="entry name" value="Na_Ca_ex"/>
    <property type="match status" value="2"/>
</dbReference>
<feature type="transmembrane region" description="Helical" evidence="15">
    <location>
        <begin position="858"/>
        <end position="880"/>
    </location>
</feature>
<dbReference type="InterPro" id="IPR004837">
    <property type="entry name" value="NaCa_Exmemb"/>
</dbReference>
<dbReference type="InterPro" id="IPR004481">
    <property type="entry name" value="K/Na/Ca-exchanger"/>
</dbReference>
<evidence type="ECO:0000256" key="7">
    <source>
        <dbReference type="ARBA" id="ARBA00022737"/>
    </source>
</evidence>
<keyword evidence="11" id="KW-0406">Ion transport</keyword>